<dbReference type="Pfam" id="PF00353">
    <property type="entry name" value="HemolysinCabind"/>
    <property type="match status" value="13"/>
</dbReference>
<dbReference type="NCBIfam" id="TIGR01965">
    <property type="entry name" value="VCBS_repeat"/>
    <property type="match status" value="2"/>
</dbReference>
<dbReference type="Pfam" id="PF07676">
    <property type="entry name" value="PD40"/>
    <property type="match status" value="2"/>
</dbReference>
<dbReference type="Gene3D" id="2.120.10.30">
    <property type="entry name" value="TolB, C-terminal domain"/>
    <property type="match status" value="2"/>
</dbReference>
<dbReference type="Pfam" id="PF17803">
    <property type="entry name" value="Cadherin_4"/>
    <property type="match status" value="2"/>
</dbReference>
<dbReference type="OrthoDB" id="7259106at2"/>
<dbReference type="InterPro" id="IPR010221">
    <property type="entry name" value="VCBS_dom"/>
</dbReference>
<organism evidence="4 5">
    <name type="scientific">Muricoccus nepalensis</name>
    <dbReference type="NCBI Taxonomy" id="1854500"/>
    <lineage>
        <taxon>Bacteria</taxon>
        <taxon>Pseudomonadati</taxon>
        <taxon>Pseudomonadota</taxon>
        <taxon>Alphaproteobacteria</taxon>
        <taxon>Acetobacterales</taxon>
        <taxon>Roseomonadaceae</taxon>
        <taxon>Muricoccus</taxon>
    </lineage>
</organism>
<gene>
    <name evidence="4" type="ORF">EAH89_20285</name>
</gene>
<dbReference type="PROSITE" id="PS00330">
    <property type="entry name" value="HEMOLYSIN_CALCIUM"/>
    <property type="match status" value="2"/>
</dbReference>
<dbReference type="InterPro" id="IPR018511">
    <property type="entry name" value="Hemolysin-typ_Ca-bd_CS"/>
</dbReference>
<comment type="subcellular location">
    <subcellularLocation>
        <location evidence="1">Secreted</location>
    </subcellularLocation>
</comment>
<dbReference type="InterPro" id="IPR040853">
    <property type="entry name" value="RapA2_cadherin-like"/>
</dbReference>
<evidence type="ECO:0000259" key="3">
    <source>
        <dbReference type="Pfam" id="PF17803"/>
    </source>
</evidence>
<keyword evidence="2" id="KW-0964">Secreted</keyword>
<dbReference type="PRINTS" id="PR00313">
    <property type="entry name" value="CABNDNGRPT"/>
</dbReference>
<sequence>MPPAIRPILSGTADAEALQAMPLVEPGNAGTDLYGLGGNDTLYGSASAERLDGGEGNDVLFGGTGENTLVGAEGADTIYGEADADLVYGDGTDGSGGGDDTVFAGEGDNTVEAGGGANLVYAGAGADRITAGDGNDAIFAGEGDNTVFAGGGNNAVYAGAGNDLVTAGDGDDTIILGDGDNTVLAGGGRNTVYTGAGADSITAGSGDDTIGAGEGDNTVDAGAGNNTVIGGAGADGITTGGGDDTVYAGEGVNTIRTGGGNDTIVSGESGDLIEAGGGNNTVYAGGGSDRITAGDGDDVVVAGEGDNTVLVGGGRNTVYAGAGADVITAGEGDDVVVAGEGDNVVSLGGGANTLYAGGGNDRVTTGDGDDTVFLGEGDNAATLGEGNNTVYAGSGADTVLTGGGNDIVAVGDGANVIDAGDGANLVFAGAGDDRITTGAGNDTIVGGEGSNVILAGAGDDTVYTGAGNDTIDLGGGANLADAGAGDDLVTVTLAAAGSQVFGGAGTDTLRLAMTGAEWLSAANQAELARLDAALASPEARGGQSVISALWGLTVQGFEALSVSVDGRVVPAGGWPVEIAPVVAVEDAATLAEDEDAEGSFVLNDTVPDGPASVTLLSAPARGALEATAEGGWRYAPGGDYDFLRAGETATETVAYRVTNAGGAHGDAVLTLTILGRNDEATIAGDATGRVTEDGADLTAAGTLLVTDADAGEAAFQAVAPAALAGRYGNFTFDEATGAWSYAVDNRLAATQALREGQSVTETLTVASLDGAASKGIVVTVNGANDAPALTGVTAAAAAMAEGTSRVTFLIEGKDADSALVSASVDWGDGSPAQTWLLAGDGAGGFARSVTHDFAAGGATVSVVLSDGTLTSAASGLSVLVGQPQPAFATPVLASGAAGAAGDGPSVAPSLSGDGTKVAFESAASNLVAGDANGVSDIFVKDLSTGAVTLVSGVEANGASHGPVLSADGTKVVFQSAASNLVAGDTNGTSDLFIKDLATGTLTLVSGAGGVVGNGSSDAPVLSADGTKVAFQSYASNLAAGDDNGTADLFVKDLATGVVTLVSGAGGVVGDGYSYGAVLSADGTKVAFQSYASNLVAGDDNGTVDVFMKDLATGAITLVSGVGGAVAEGYSHSAAISADGTTVAFQSSAGNLVAGDTNGAVDVFVKDLATGAITLVSDAGGVLGNDYSQFPLLSADGTKVVFQSYASNLAAGDTNGTDDIFVKDLLTGTLTLVSGADGVVGNSYSFGAVLSANGTKVAFESYASNLVAGDDNGTVDVFVKDLATGAITLVSGAGGAAGNGTSAGPALSADGTRVAFHSDATNLVAADGNGAADVFVRGLGVGGVSLAGTGGADVLVGTAGADVLSGGAGADALRGGAGADAFVFAPGHGADRVEDFRHAEGDVLRLVGFGTGLDSLAEVLAAAVQSGADTVIATGAGGAITLAGVEKAGLVASDFLFA</sequence>
<dbReference type="InterPro" id="IPR011042">
    <property type="entry name" value="6-blade_b-propeller_TolB-like"/>
</dbReference>
<name>A0A502FL28_9PROT</name>
<dbReference type="GO" id="GO:0005576">
    <property type="term" value="C:extracellular region"/>
    <property type="evidence" value="ECO:0007669"/>
    <property type="project" value="UniProtKB-SubCell"/>
</dbReference>
<dbReference type="PANTHER" id="PTHR38340">
    <property type="entry name" value="S-LAYER PROTEIN"/>
    <property type="match status" value="1"/>
</dbReference>
<dbReference type="PANTHER" id="PTHR38340:SF1">
    <property type="entry name" value="S-LAYER PROTEIN"/>
    <property type="match status" value="1"/>
</dbReference>
<evidence type="ECO:0000313" key="4">
    <source>
        <dbReference type="EMBL" id="TPG49876.1"/>
    </source>
</evidence>
<dbReference type="SUPFAM" id="SSF51120">
    <property type="entry name" value="beta-Roll"/>
    <property type="match status" value="4"/>
</dbReference>
<dbReference type="Proteomes" id="UP000317078">
    <property type="component" value="Unassembled WGS sequence"/>
</dbReference>
<proteinExistence type="predicted"/>
<comment type="caution">
    <text evidence="4">The sequence shown here is derived from an EMBL/GenBank/DDBJ whole genome shotgun (WGS) entry which is preliminary data.</text>
</comment>
<feature type="domain" description="RapA2 cadherin-like" evidence="3">
    <location>
        <begin position="576"/>
        <end position="634"/>
    </location>
</feature>
<accession>A0A502FL28</accession>
<dbReference type="InterPro" id="IPR001343">
    <property type="entry name" value="Hemolysn_Ca-bd"/>
</dbReference>
<dbReference type="SUPFAM" id="SSF82171">
    <property type="entry name" value="DPP6 N-terminal domain-like"/>
    <property type="match status" value="1"/>
</dbReference>
<dbReference type="GO" id="GO:0005509">
    <property type="term" value="F:calcium ion binding"/>
    <property type="evidence" value="ECO:0007669"/>
    <property type="project" value="InterPro"/>
</dbReference>
<evidence type="ECO:0000256" key="2">
    <source>
        <dbReference type="ARBA" id="ARBA00022525"/>
    </source>
</evidence>
<feature type="domain" description="RapA2 cadherin-like" evidence="3">
    <location>
        <begin position="667"/>
        <end position="741"/>
    </location>
</feature>
<dbReference type="InterPro" id="IPR011049">
    <property type="entry name" value="Serralysin-like_metalloprot_C"/>
</dbReference>
<evidence type="ECO:0000256" key="1">
    <source>
        <dbReference type="ARBA" id="ARBA00004613"/>
    </source>
</evidence>
<dbReference type="InterPro" id="IPR011659">
    <property type="entry name" value="WD40"/>
</dbReference>
<dbReference type="RefSeq" id="WP_140885565.1">
    <property type="nucleotide sequence ID" value="NZ_RCZP01000026.1"/>
</dbReference>
<evidence type="ECO:0000313" key="5">
    <source>
        <dbReference type="Proteomes" id="UP000317078"/>
    </source>
</evidence>
<dbReference type="EMBL" id="RCZP01000026">
    <property type="protein sequence ID" value="TPG49876.1"/>
    <property type="molecule type" value="Genomic_DNA"/>
</dbReference>
<dbReference type="InterPro" id="IPR050557">
    <property type="entry name" value="RTX_toxin/Mannuronan_C5-epim"/>
</dbReference>
<dbReference type="InterPro" id="IPR013783">
    <property type="entry name" value="Ig-like_fold"/>
</dbReference>
<reference evidence="4 5" key="1">
    <citation type="journal article" date="2019" name="Environ. Microbiol.">
        <title>Species interactions and distinct microbial communities in high Arctic permafrost affected cryosols are associated with the CH4 and CO2 gas fluxes.</title>
        <authorList>
            <person name="Altshuler I."/>
            <person name="Hamel J."/>
            <person name="Turney S."/>
            <person name="Magnuson E."/>
            <person name="Levesque R."/>
            <person name="Greer C."/>
            <person name="Whyte L.G."/>
        </authorList>
    </citation>
    <scope>NUCLEOTIDE SEQUENCE [LARGE SCALE GENOMIC DNA]</scope>
    <source>
        <strain evidence="4 5">S9.3B</strain>
    </source>
</reference>
<dbReference type="Gene3D" id="2.150.10.10">
    <property type="entry name" value="Serralysin-like metalloprotease, C-terminal"/>
    <property type="match status" value="7"/>
</dbReference>
<protein>
    <recommendedName>
        <fullName evidence="3">RapA2 cadherin-like domain-containing protein</fullName>
    </recommendedName>
</protein>
<dbReference type="Gene3D" id="2.60.40.10">
    <property type="entry name" value="Immunoglobulins"/>
    <property type="match status" value="1"/>
</dbReference>
<keyword evidence="5" id="KW-1185">Reference proteome</keyword>